<feature type="coiled-coil region" evidence="7">
    <location>
        <begin position="123"/>
        <end position="164"/>
    </location>
</feature>
<evidence type="ECO:0000313" key="9">
    <source>
        <dbReference type="EMBL" id="KAG6500630.1"/>
    </source>
</evidence>
<keyword evidence="4 5" id="KW-0371">Homeobox</keyword>
<evidence type="ECO:0000259" key="8">
    <source>
        <dbReference type="PROSITE" id="PS50071"/>
    </source>
</evidence>
<evidence type="ECO:0000256" key="1">
    <source>
        <dbReference type="ARBA" id="ARBA00004123"/>
    </source>
</evidence>
<dbReference type="PANTHER" id="PTHR24326:SF176">
    <property type="entry name" value="HOMEOBOX-LEUCINE ZIPPER PROTEIN ATHB-13"/>
    <property type="match status" value="1"/>
</dbReference>
<dbReference type="SMART" id="SM00389">
    <property type="entry name" value="HOX"/>
    <property type="match status" value="1"/>
</dbReference>
<dbReference type="PROSITE" id="PS00027">
    <property type="entry name" value="HOMEOBOX_1"/>
    <property type="match status" value="1"/>
</dbReference>
<dbReference type="Proteomes" id="UP000734854">
    <property type="component" value="Unassembled WGS sequence"/>
</dbReference>
<dbReference type="Pfam" id="PF02183">
    <property type="entry name" value="HALZ"/>
    <property type="match status" value="1"/>
</dbReference>
<dbReference type="GO" id="GO:0005634">
    <property type="term" value="C:nucleus"/>
    <property type="evidence" value="ECO:0007669"/>
    <property type="project" value="UniProtKB-SubCell"/>
</dbReference>
<dbReference type="InterPro" id="IPR003106">
    <property type="entry name" value="Leu_zip_homeo"/>
</dbReference>
<evidence type="ECO:0000256" key="7">
    <source>
        <dbReference type="SAM" id="Coils"/>
    </source>
</evidence>
<keyword evidence="7" id="KW-0175">Coiled coil</keyword>
<proteinExistence type="inferred from homology"/>
<evidence type="ECO:0000256" key="2">
    <source>
        <dbReference type="ARBA" id="ARBA00023015"/>
    </source>
</evidence>
<comment type="similarity">
    <text evidence="6">Belongs to the HD-ZIP homeobox family. Class I subfamily.</text>
</comment>
<dbReference type="AlphaFoldDB" id="A0A8J5G396"/>
<evidence type="ECO:0000256" key="4">
    <source>
        <dbReference type="PROSITE-ProRule" id="PRU00108"/>
    </source>
</evidence>
<dbReference type="InterPro" id="IPR001356">
    <property type="entry name" value="HD"/>
</dbReference>
<dbReference type="InterPro" id="IPR017970">
    <property type="entry name" value="Homeobox_CS"/>
</dbReference>
<dbReference type="PANTHER" id="PTHR24326">
    <property type="entry name" value="HOMEOBOX-LEUCINE ZIPPER PROTEIN"/>
    <property type="match status" value="1"/>
</dbReference>
<dbReference type="GO" id="GO:0045893">
    <property type="term" value="P:positive regulation of DNA-templated transcription"/>
    <property type="evidence" value="ECO:0007669"/>
    <property type="project" value="TreeGrafter"/>
</dbReference>
<dbReference type="OrthoDB" id="6159439at2759"/>
<comment type="function">
    <text evidence="6">Transcription factor.</text>
</comment>
<keyword evidence="3 6" id="KW-0804">Transcription</keyword>
<dbReference type="GO" id="GO:0043565">
    <property type="term" value="F:sequence-specific DNA binding"/>
    <property type="evidence" value="ECO:0007669"/>
    <property type="project" value="InterPro"/>
</dbReference>
<evidence type="ECO:0000256" key="3">
    <source>
        <dbReference type="ARBA" id="ARBA00023163"/>
    </source>
</evidence>
<sequence length="250" mass="28738">MTFNGMLPFFPANLLLHQNSNEEEHRQLQSHMDAGGLAEMDRGKRALMSFSSSEAPALSLEENSLSDNGLAAAGERKKRLSSEQIRVLEKNFEMGRKLDTERKGELARTLGLQPRQVAIWFQNRRARWKTKQMEEEYDELQRQFEVVKEENGRLQAENKRLLSELLALRGRETSTCEPINLNKEAQASCSIRMDADLDISRTSQLLFGSSSGREISKEENSCIRQGNFCSMLDDQSAFWVWSEHNKFHQH</sequence>
<accession>A0A8J5G396</accession>
<comment type="subcellular location">
    <subcellularLocation>
        <location evidence="1 4 5">Nucleus</location>
    </subcellularLocation>
</comment>
<dbReference type="Pfam" id="PF00046">
    <property type="entry name" value="Homeodomain"/>
    <property type="match status" value="1"/>
</dbReference>
<dbReference type="EMBL" id="JACMSC010000011">
    <property type="protein sequence ID" value="KAG6500630.1"/>
    <property type="molecule type" value="Genomic_DNA"/>
</dbReference>
<reference evidence="9 10" key="1">
    <citation type="submission" date="2020-08" db="EMBL/GenBank/DDBJ databases">
        <title>Plant Genome Project.</title>
        <authorList>
            <person name="Zhang R.-G."/>
        </authorList>
    </citation>
    <scope>NUCLEOTIDE SEQUENCE [LARGE SCALE GENOMIC DNA]</scope>
    <source>
        <tissue evidence="9">Rhizome</tissue>
    </source>
</reference>
<protein>
    <recommendedName>
        <fullName evidence="6">Homeobox-leucine zipper protein</fullName>
    </recommendedName>
    <alternativeName>
        <fullName evidence="6">HD-ZIP protein</fullName>
    </alternativeName>
    <alternativeName>
        <fullName evidence="6">Homeodomain transcription factor</fullName>
    </alternativeName>
</protein>
<comment type="caution">
    <text evidence="9">The sequence shown here is derived from an EMBL/GenBank/DDBJ whole genome shotgun (WGS) entry which is preliminary data.</text>
</comment>
<dbReference type="PROSITE" id="PS50071">
    <property type="entry name" value="HOMEOBOX_2"/>
    <property type="match status" value="1"/>
</dbReference>
<keyword evidence="10" id="KW-1185">Reference proteome</keyword>
<keyword evidence="2 6" id="KW-0805">Transcription regulation</keyword>
<keyword evidence="4 5" id="KW-0539">Nucleus</keyword>
<keyword evidence="4 5" id="KW-0238">DNA-binding</keyword>
<evidence type="ECO:0000256" key="6">
    <source>
        <dbReference type="RuleBase" id="RU369038"/>
    </source>
</evidence>
<evidence type="ECO:0000256" key="5">
    <source>
        <dbReference type="RuleBase" id="RU000682"/>
    </source>
</evidence>
<dbReference type="InterPro" id="IPR045224">
    <property type="entry name" value="HDZip_class_I_plant"/>
</dbReference>
<organism evidence="9 10">
    <name type="scientific">Zingiber officinale</name>
    <name type="common">Ginger</name>
    <name type="synonym">Amomum zingiber</name>
    <dbReference type="NCBI Taxonomy" id="94328"/>
    <lineage>
        <taxon>Eukaryota</taxon>
        <taxon>Viridiplantae</taxon>
        <taxon>Streptophyta</taxon>
        <taxon>Embryophyta</taxon>
        <taxon>Tracheophyta</taxon>
        <taxon>Spermatophyta</taxon>
        <taxon>Magnoliopsida</taxon>
        <taxon>Liliopsida</taxon>
        <taxon>Zingiberales</taxon>
        <taxon>Zingiberaceae</taxon>
        <taxon>Zingiber</taxon>
    </lineage>
</organism>
<evidence type="ECO:0000313" key="10">
    <source>
        <dbReference type="Proteomes" id="UP000734854"/>
    </source>
</evidence>
<gene>
    <name evidence="9" type="ORF">ZIOFF_040478</name>
</gene>
<dbReference type="GO" id="GO:0000981">
    <property type="term" value="F:DNA-binding transcription factor activity, RNA polymerase II-specific"/>
    <property type="evidence" value="ECO:0007669"/>
    <property type="project" value="UniProtKB-UniRule"/>
</dbReference>
<name>A0A8J5G396_ZINOF</name>
<feature type="DNA-binding region" description="Homeobox" evidence="4">
    <location>
        <begin position="73"/>
        <end position="132"/>
    </location>
</feature>
<dbReference type="CDD" id="cd00086">
    <property type="entry name" value="homeodomain"/>
    <property type="match status" value="1"/>
</dbReference>
<feature type="domain" description="Homeobox" evidence="8">
    <location>
        <begin position="71"/>
        <end position="131"/>
    </location>
</feature>